<comment type="caution">
    <text evidence="2">The sequence shown here is derived from an EMBL/GenBank/DDBJ whole genome shotgun (WGS) entry which is preliminary data.</text>
</comment>
<gene>
    <name evidence="2" type="ORF">HGA05_01495</name>
</gene>
<feature type="transmembrane region" description="Helical" evidence="1">
    <location>
        <begin position="129"/>
        <end position="149"/>
    </location>
</feature>
<evidence type="ECO:0000313" key="3">
    <source>
        <dbReference type="Proteomes" id="UP000563898"/>
    </source>
</evidence>
<evidence type="ECO:0000256" key="1">
    <source>
        <dbReference type="SAM" id="Phobius"/>
    </source>
</evidence>
<evidence type="ECO:0008006" key="4">
    <source>
        <dbReference type="Google" id="ProtNLM"/>
    </source>
</evidence>
<evidence type="ECO:0000313" key="2">
    <source>
        <dbReference type="EMBL" id="NKY00256.1"/>
    </source>
</evidence>
<dbReference type="EMBL" id="JAAXPC010000001">
    <property type="protein sequence ID" value="NKY00256.1"/>
    <property type="molecule type" value="Genomic_DNA"/>
</dbReference>
<dbReference type="RefSeq" id="WP_006372613.1">
    <property type="nucleotide sequence ID" value="NZ_CP085887.1"/>
</dbReference>
<feature type="transmembrane region" description="Helical" evidence="1">
    <location>
        <begin position="231"/>
        <end position="251"/>
    </location>
</feature>
<feature type="transmembrane region" description="Helical" evidence="1">
    <location>
        <begin position="281"/>
        <end position="302"/>
    </location>
</feature>
<name>A0A846WGS2_9ACTN</name>
<dbReference type="AlphaFoldDB" id="A0A846WGS2"/>
<feature type="transmembrane region" description="Helical" evidence="1">
    <location>
        <begin position="31"/>
        <end position="54"/>
    </location>
</feature>
<proteinExistence type="predicted"/>
<sequence>MTVTEPTTPPPAPARPGVSLRPADHPSVVLAVRWLVLAALTAIAFRVTILAVLAEMRALTLIIYVPVLLALVLIAAIGKSWRPTPEPPIYDRQTDTIVGAIVLLLSVSVQFMVNPRYSQAYITAHMDLLALWLFVLGGAIVMFGLRPVMRFRWTWALALLIWPVPMRVVILTAGGGPVAAGAVMVVVAAIATLIAVGRNRRRAFIGAVLSLVTGLVILIVMHVYVEGLQRILLVVVPAVAAALMSSLVMYFDYRNRHRLGWSPLGRNVHPPTLARVRRPGLLLLLATVVIAFIPVPVTASSWPSATIPGMSVGVPLALPADWRQESVSRYDWAERFYSSGSVMYRQMVVQRLGSSRFDKQSRPRRVAVDSVDTGRPLSLQTYPYIFRYDMVGDRFGPSVEVPMPHGVRAWMWTVIDDTRYLSYTVVSWWWNNGDLTQQVVLWSVDNHETDAYFPAPTYTVVGNVNTMFTVLFRGNAAIRDTTPTYKDRDLLVRLAAGIVDAQVEAAGREAGT</sequence>
<feature type="transmembrane region" description="Helical" evidence="1">
    <location>
        <begin position="97"/>
        <end position="117"/>
    </location>
</feature>
<keyword evidence="1" id="KW-0812">Transmembrane</keyword>
<feature type="transmembrane region" description="Helical" evidence="1">
    <location>
        <begin position="61"/>
        <end position="77"/>
    </location>
</feature>
<keyword evidence="1" id="KW-1133">Transmembrane helix</keyword>
<feature type="transmembrane region" description="Helical" evidence="1">
    <location>
        <begin position="169"/>
        <end position="196"/>
    </location>
</feature>
<protein>
    <recommendedName>
        <fullName evidence="4">Transmembrane protein</fullName>
    </recommendedName>
</protein>
<dbReference type="Proteomes" id="UP000563898">
    <property type="component" value="Unassembled WGS sequence"/>
</dbReference>
<organism evidence="2 3">
    <name type="scientific">Gordonia polyisoprenivorans</name>
    <dbReference type="NCBI Taxonomy" id="84595"/>
    <lineage>
        <taxon>Bacteria</taxon>
        <taxon>Bacillati</taxon>
        <taxon>Actinomycetota</taxon>
        <taxon>Actinomycetes</taxon>
        <taxon>Mycobacteriales</taxon>
        <taxon>Gordoniaceae</taxon>
        <taxon>Gordonia</taxon>
    </lineage>
</organism>
<feature type="transmembrane region" description="Helical" evidence="1">
    <location>
        <begin position="203"/>
        <end position="225"/>
    </location>
</feature>
<reference evidence="2 3" key="1">
    <citation type="submission" date="2020-04" db="EMBL/GenBank/DDBJ databases">
        <title>MicrobeNet Type strains.</title>
        <authorList>
            <person name="Nicholson A.C."/>
        </authorList>
    </citation>
    <scope>NUCLEOTIDE SEQUENCE [LARGE SCALE GENOMIC DNA]</scope>
    <source>
        <strain evidence="2 3">ATCC BAA-14</strain>
    </source>
</reference>
<accession>A0A846WGS2</accession>
<keyword evidence="1" id="KW-0472">Membrane</keyword>